<organism evidence="2 3">
    <name type="scientific">Stappia indica</name>
    <dbReference type="NCBI Taxonomy" id="538381"/>
    <lineage>
        <taxon>Bacteria</taxon>
        <taxon>Pseudomonadati</taxon>
        <taxon>Pseudomonadota</taxon>
        <taxon>Alphaproteobacteria</taxon>
        <taxon>Hyphomicrobiales</taxon>
        <taxon>Stappiaceae</taxon>
        <taxon>Stappia</taxon>
    </lineage>
</organism>
<dbReference type="EMBL" id="CP046908">
    <property type="protein sequence ID" value="QGZ35089.1"/>
    <property type="molecule type" value="Genomic_DNA"/>
</dbReference>
<dbReference type="PROSITE" id="PS51257">
    <property type="entry name" value="PROKAR_LIPOPROTEIN"/>
    <property type="match status" value="1"/>
</dbReference>
<evidence type="ECO:0000313" key="2">
    <source>
        <dbReference type="EMBL" id="QGZ35089.1"/>
    </source>
</evidence>
<evidence type="ECO:0000256" key="1">
    <source>
        <dbReference type="SAM" id="SignalP"/>
    </source>
</evidence>
<keyword evidence="1" id="KW-0732">Signal</keyword>
<feature type="chain" id="PRO_5032648091" evidence="1">
    <location>
        <begin position="34"/>
        <end position="401"/>
    </location>
</feature>
<gene>
    <name evidence="2" type="ORF">GH266_11600</name>
</gene>
<dbReference type="RefSeq" id="WP_158194043.1">
    <property type="nucleotide sequence ID" value="NZ_CP046908.1"/>
</dbReference>
<name>A0A857C879_9HYPH</name>
<protein>
    <submittedName>
        <fullName evidence="2">Uncharacterized protein</fullName>
    </submittedName>
</protein>
<reference evidence="2 3" key="1">
    <citation type="submission" date="2019-12" db="EMBL/GenBank/DDBJ databases">
        <title>The genome of Stappia indica PHM037.</title>
        <authorList>
            <person name="Kacar D."/>
            <person name="Galan B."/>
            <person name="Canedo L."/>
            <person name="Rodriguez P."/>
            <person name="de la Calle F."/>
            <person name="Garcia J.L."/>
        </authorList>
    </citation>
    <scope>NUCLEOTIDE SEQUENCE [LARGE SCALE GENOMIC DNA]</scope>
    <source>
        <strain evidence="2 3">PHM037</strain>
    </source>
</reference>
<proteinExistence type="predicted"/>
<sequence>MPLRDNQKTRRPRLALPPRTVAALSLAALLLAAACDDPRFPAYFRYAVDVKVDGAPVTIERVVKCAGTRSWGTSANPGGWTHHSYVNPPAIGAKVPGSDAAVYVRVPLACTWAASPEDAQQRPPPLVPGDVVPVLWTSNWRRLEQIEYYSTRPSLAGQDSHVEFVRVQPLERADKKAFEMSEVRAARESPDLRSVARVRAKGHDEPISAPSWLDPDRPKTPAPGMTCFAALSLDRDNWDQWPALKPWVDSLPNDGRFYEVRPALGDVATSLNFEGGFFAAQSLHRTSLRAEVTSGEGAQRALHLYNSMHPIVPSRGGAYIDKSRKGISSCSFNLWHYDRSYEYHVKQPAGKRENHERIEIYSDAKRFELMIAPDRESVMLIFQFGPIYSDLDEPVAMDTID</sequence>
<evidence type="ECO:0000313" key="3">
    <source>
        <dbReference type="Proteomes" id="UP000435648"/>
    </source>
</evidence>
<dbReference type="OrthoDB" id="7837117at2"/>
<feature type="signal peptide" evidence="1">
    <location>
        <begin position="1"/>
        <end position="33"/>
    </location>
</feature>
<dbReference type="AlphaFoldDB" id="A0A857C879"/>
<dbReference type="KEGG" id="siw:GH266_11600"/>
<dbReference type="Proteomes" id="UP000435648">
    <property type="component" value="Chromosome"/>
</dbReference>
<accession>A0A857C879</accession>